<evidence type="ECO:0000259" key="5">
    <source>
        <dbReference type="PROSITE" id="PS50893"/>
    </source>
</evidence>
<dbReference type="PROSITE" id="PS00211">
    <property type="entry name" value="ABC_TRANSPORTER_1"/>
    <property type="match status" value="1"/>
</dbReference>
<accession>A0A368L448</accession>
<dbReference type="Pfam" id="PF00005">
    <property type="entry name" value="ABC_tran"/>
    <property type="match status" value="1"/>
</dbReference>
<dbReference type="OrthoDB" id="5298774at2"/>
<dbReference type="GO" id="GO:0005524">
    <property type="term" value="F:ATP binding"/>
    <property type="evidence" value="ECO:0007669"/>
    <property type="project" value="UniProtKB-KW"/>
</dbReference>
<dbReference type="InterPro" id="IPR003593">
    <property type="entry name" value="AAA+_ATPase"/>
</dbReference>
<evidence type="ECO:0000313" key="7">
    <source>
        <dbReference type="Proteomes" id="UP000252357"/>
    </source>
</evidence>
<sequence>MMFELTLKKSFPAHDDSTAAGFCLDIHLTSDQHRVVLTGPSGAGKTTLIKLIAGLLSPDCGKICLRERVLFDSSSTPVLNLAPAARRLGYVSQHYGLFPHLTVQQNIAFGLTTGWRNPPRHPCPPAVGHWLEALALTPLAQAYPNQLSGGQQQRVALARALVIQPDALLLDEPFAALDHDLRAQARAELDRLQRQLALPLLLISHDPDDLAQFGEAVYRLQQGRLHAG</sequence>
<dbReference type="InterPro" id="IPR050093">
    <property type="entry name" value="ABC_SmlMolc_Importer"/>
</dbReference>
<dbReference type="InterPro" id="IPR027417">
    <property type="entry name" value="P-loop_NTPase"/>
</dbReference>
<feature type="domain" description="ABC transporter" evidence="5">
    <location>
        <begin position="5"/>
        <end position="228"/>
    </location>
</feature>
<organism evidence="6 7">
    <name type="scientific">Parvibium lacunae</name>
    <dbReference type="NCBI Taxonomy" id="1888893"/>
    <lineage>
        <taxon>Bacteria</taxon>
        <taxon>Pseudomonadati</taxon>
        <taxon>Pseudomonadota</taxon>
        <taxon>Betaproteobacteria</taxon>
        <taxon>Burkholderiales</taxon>
        <taxon>Alcaligenaceae</taxon>
        <taxon>Parvibium</taxon>
    </lineage>
</organism>
<dbReference type="Proteomes" id="UP000252357">
    <property type="component" value="Unassembled WGS sequence"/>
</dbReference>
<dbReference type="SMART" id="SM00382">
    <property type="entry name" value="AAA"/>
    <property type="match status" value="1"/>
</dbReference>
<reference evidence="6 7" key="1">
    <citation type="journal article" date="2018" name="Int. J. Syst. Evol. Microbiol.">
        <title>Parvibium lacunae gen. nov., sp. nov., a new member of the family Alcaligenaceae isolated from a freshwater pond.</title>
        <authorList>
            <person name="Chen W.M."/>
            <person name="Xie P.B."/>
            <person name="Hsu M.Y."/>
            <person name="Sheu S.Y."/>
        </authorList>
    </citation>
    <scope>NUCLEOTIDE SEQUENCE [LARGE SCALE GENOMIC DNA]</scope>
    <source>
        <strain evidence="6 7">KMB9</strain>
    </source>
</reference>
<evidence type="ECO:0000256" key="3">
    <source>
        <dbReference type="ARBA" id="ARBA00022741"/>
    </source>
</evidence>
<comment type="caution">
    <text evidence="6">The sequence shown here is derived from an EMBL/GenBank/DDBJ whole genome shotgun (WGS) entry which is preliminary data.</text>
</comment>
<dbReference type="PANTHER" id="PTHR42781">
    <property type="entry name" value="SPERMIDINE/PUTRESCINE IMPORT ATP-BINDING PROTEIN POTA"/>
    <property type="match status" value="1"/>
</dbReference>
<evidence type="ECO:0000313" key="6">
    <source>
        <dbReference type="EMBL" id="RCS58358.1"/>
    </source>
</evidence>
<keyword evidence="2" id="KW-0472">Membrane</keyword>
<keyword evidence="4 6" id="KW-0067">ATP-binding</keyword>
<dbReference type="InterPro" id="IPR017871">
    <property type="entry name" value="ABC_transporter-like_CS"/>
</dbReference>
<evidence type="ECO:0000256" key="2">
    <source>
        <dbReference type="ARBA" id="ARBA00022475"/>
    </source>
</evidence>
<name>A0A368L448_9BURK</name>
<dbReference type="Gene3D" id="3.40.50.300">
    <property type="entry name" value="P-loop containing nucleotide triphosphate hydrolases"/>
    <property type="match status" value="1"/>
</dbReference>
<dbReference type="EMBL" id="QPGB01000002">
    <property type="protein sequence ID" value="RCS58358.1"/>
    <property type="molecule type" value="Genomic_DNA"/>
</dbReference>
<dbReference type="AlphaFoldDB" id="A0A368L448"/>
<protein>
    <submittedName>
        <fullName evidence="6">ATP-binding cassette domain-containing protein</fullName>
    </submittedName>
</protein>
<dbReference type="GO" id="GO:0016887">
    <property type="term" value="F:ATP hydrolysis activity"/>
    <property type="evidence" value="ECO:0007669"/>
    <property type="project" value="InterPro"/>
</dbReference>
<keyword evidence="7" id="KW-1185">Reference proteome</keyword>
<keyword evidence="3" id="KW-0547">Nucleotide-binding</keyword>
<dbReference type="InterPro" id="IPR003439">
    <property type="entry name" value="ABC_transporter-like_ATP-bd"/>
</dbReference>
<dbReference type="PROSITE" id="PS50893">
    <property type="entry name" value="ABC_TRANSPORTER_2"/>
    <property type="match status" value="1"/>
</dbReference>
<keyword evidence="2" id="KW-1003">Cell membrane</keyword>
<proteinExistence type="predicted"/>
<gene>
    <name evidence="6" type="ORF">DU000_05935</name>
</gene>
<evidence type="ECO:0000256" key="4">
    <source>
        <dbReference type="ARBA" id="ARBA00022840"/>
    </source>
</evidence>
<keyword evidence="1" id="KW-0813">Transport</keyword>
<dbReference type="RefSeq" id="WP_114402441.1">
    <property type="nucleotide sequence ID" value="NZ_QPGB01000002.1"/>
</dbReference>
<dbReference type="PANTHER" id="PTHR42781:SF4">
    <property type="entry name" value="SPERMIDINE_PUTRESCINE IMPORT ATP-BINDING PROTEIN POTA"/>
    <property type="match status" value="1"/>
</dbReference>
<evidence type="ECO:0000256" key="1">
    <source>
        <dbReference type="ARBA" id="ARBA00022448"/>
    </source>
</evidence>
<dbReference type="SUPFAM" id="SSF52540">
    <property type="entry name" value="P-loop containing nucleoside triphosphate hydrolases"/>
    <property type="match status" value="1"/>
</dbReference>